<keyword evidence="3" id="KW-1185">Reference proteome</keyword>
<dbReference type="Proteomes" id="UP000003639">
    <property type="component" value="Unassembled WGS sequence"/>
</dbReference>
<feature type="compositionally biased region" description="Basic and acidic residues" evidence="1">
    <location>
        <begin position="305"/>
        <end position="314"/>
    </location>
</feature>
<name>A6NWL4_9FIRM</name>
<reference evidence="2 3" key="2">
    <citation type="submission" date="2007-06" db="EMBL/GenBank/DDBJ databases">
        <title>Draft genome sequence of Pseudoflavonifractor capillosus ATCC 29799.</title>
        <authorList>
            <person name="Sudarsanam P."/>
            <person name="Ley R."/>
            <person name="Guruge J."/>
            <person name="Turnbaugh P.J."/>
            <person name="Mahowald M."/>
            <person name="Liep D."/>
            <person name="Gordon J."/>
        </authorList>
    </citation>
    <scope>NUCLEOTIDE SEQUENCE [LARGE SCALE GENOMIC DNA]</scope>
    <source>
        <strain evidence="2 3">ATCC 29799</strain>
    </source>
</reference>
<feature type="region of interest" description="Disordered" evidence="1">
    <location>
        <begin position="301"/>
        <end position="332"/>
    </location>
</feature>
<organism evidence="2 3">
    <name type="scientific">Pseudoflavonifractor capillosus ATCC 29799</name>
    <dbReference type="NCBI Taxonomy" id="411467"/>
    <lineage>
        <taxon>Bacteria</taxon>
        <taxon>Bacillati</taxon>
        <taxon>Bacillota</taxon>
        <taxon>Clostridia</taxon>
        <taxon>Eubacteriales</taxon>
        <taxon>Oscillospiraceae</taxon>
        <taxon>Pseudoflavonifractor</taxon>
    </lineage>
</organism>
<protein>
    <recommendedName>
        <fullName evidence="4">SEC-C motif-containing protein</fullName>
    </recommendedName>
</protein>
<dbReference type="STRING" id="411467.BACCAP_02608"/>
<evidence type="ECO:0008006" key="4">
    <source>
        <dbReference type="Google" id="ProtNLM"/>
    </source>
</evidence>
<evidence type="ECO:0000313" key="2">
    <source>
        <dbReference type="EMBL" id="EDM99551.1"/>
    </source>
</evidence>
<sequence>MIKDGQFYIDFPEPYKRRELNSKYREIPLKDTTSRQLRKYFNAMANLYGIIPLRKAYEIISSQSPKLVTRDEFLAFSEIARHECEDYYILGLDELYVDGKLKDVLDREIIDVSLIGDGLDRYHALLKSQRGKPYYVPSKAQLLAYDDAFYCEPTEETNQMREFIETRLQLPEWKKAEVFDELVFGIRCADADFPQVQERLTAMGVHFPRRKDFQTFIERYQAFHNTTRMQRNRGYTPNELFDLLPCEEQMPQTLSFGPNIKKALAEGSMNAEELRRGIMESDLSSEQLRLSLLKELAEAAPAKPVGEKNPKIGRNDPCPCGSGKKYKKCCGR</sequence>
<gene>
    <name evidence="2" type="ORF">BACCAP_02608</name>
</gene>
<dbReference type="eggNOG" id="COG3012">
    <property type="taxonomic scope" value="Bacteria"/>
</dbReference>
<comment type="caution">
    <text evidence="2">The sequence shown here is derived from an EMBL/GenBank/DDBJ whole genome shotgun (WGS) entry which is preliminary data.</text>
</comment>
<dbReference type="SUPFAM" id="SSF103642">
    <property type="entry name" value="Sec-C motif"/>
    <property type="match status" value="1"/>
</dbReference>
<dbReference type="AlphaFoldDB" id="A6NWL4"/>
<evidence type="ECO:0000313" key="3">
    <source>
        <dbReference type="Proteomes" id="UP000003639"/>
    </source>
</evidence>
<accession>A6NWL4</accession>
<dbReference type="EMBL" id="AAXG02000016">
    <property type="protein sequence ID" value="EDM99551.1"/>
    <property type="molecule type" value="Genomic_DNA"/>
</dbReference>
<evidence type="ECO:0000256" key="1">
    <source>
        <dbReference type="SAM" id="MobiDB-lite"/>
    </source>
</evidence>
<dbReference type="Gene3D" id="3.10.450.50">
    <property type="match status" value="1"/>
</dbReference>
<proteinExistence type="predicted"/>
<dbReference type="InterPro" id="IPR004027">
    <property type="entry name" value="SEC_C_motif"/>
</dbReference>
<dbReference type="Pfam" id="PF02810">
    <property type="entry name" value="SEC-C"/>
    <property type="match status" value="1"/>
</dbReference>
<reference evidence="2 3" key="1">
    <citation type="submission" date="2007-04" db="EMBL/GenBank/DDBJ databases">
        <authorList>
            <person name="Fulton L."/>
            <person name="Clifton S."/>
            <person name="Fulton B."/>
            <person name="Xu J."/>
            <person name="Minx P."/>
            <person name="Pepin K.H."/>
            <person name="Johnson M."/>
            <person name="Thiruvilangam P."/>
            <person name="Bhonagiri V."/>
            <person name="Nash W.E."/>
            <person name="Mardis E.R."/>
            <person name="Wilson R.K."/>
        </authorList>
    </citation>
    <scope>NUCLEOTIDE SEQUENCE [LARGE SCALE GENOMIC DNA]</scope>
    <source>
        <strain evidence="2 3">ATCC 29799</strain>
    </source>
</reference>